<dbReference type="Proteomes" id="UP000516439">
    <property type="component" value="Chromosome"/>
</dbReference>
<keyword evidence="2" id="KW-1185">Reference proteome</keyword>
<organism evidence="1 2">
    <name type="scientific">Pedobacter riviphilus</name>
    <dbReference type="NCBI Taxonomy" id="2766984"/>
    <lineage>
        <taxon>Bacteria</taxon>
        <taxon>Pseudomonadati</taxon>
        <taxon>Bacteroidota</taxon>
        <taxon>Sphingobacteriia</taxon>
        <taxon>Sphingobacteriales</taxon>
        <taxon>Sphingobacteriaceae</taxon>
        <taxon>Pedobacter</taxon>
    </lineage>
</organism>
<gene>
    <name evidence="1" type="ORF">H9N25_10590</name>
</gene>
<dbReference type="EMBL" id="CP061171">
    <property type="protein sequence ID" value="QNR86792.1"/>
    <property type="molecule type" value="Genomic_DNA"/>
</dbReference>
<accession>A0ABX6TNC2</accession>
<protein>
    <submittedName>
        <fullName evidence="1">Uncharacterized protein</fullName>
    </submittedName>
</protein>
<proteinExistence type="predicted"/>
<evidence type="ECO:0000313" key="1">
    <source>
        <dbReference type="EMBL" id="QNR86792.1"/>
    </source>
</evidence>
<reference evidence="1 2" key="1">
    <citation type="submission" date="2020-09" db="EMBL/GenBank/DDBJ databases">
        <title>Pedobacter sp. SW-16 isolated from soil near Yeocheon.</title>
        <authorList>
            <person name="Im H.S."/>
            <person name="Joung Y."/>
            <person name="Lee S.-S."/>
        </authorList>
    </citation>
    <scope>NUCLEOTIDE SEQUENCE [LARGE SCALE GENOMIC DNA]</scope>
    <source>
        <strain evidence="1 2">SW-16</strain>
    </source>
</reference>
<name>A0ABX6TNC2_9SPHI</name>
<sequence>MEPSKVQLLPKQKEERNKWVSGQRPQERLCRKFLCVPELNLKLDRIE</sequence>
<dbReference type="RefSeq" id="WP_190328869.1">
    <property type="nucleotide sequence ID" value="NZ_CP061171.1"/>
</dbReference>
<evidence type="ECO:0000313" key="2">
    <source>
        <dbReference type="Proteomes" id="UP000516439"/>
    </source>
</evidence>